<dbReference type="GO" id="GO:0098797">
    <property type="term" value="C:plasma membrane protein complex"/>
    <property type="evidence" value="ECO:0007669"/>
    <property type="project" value="TreeGrafter"/>
</dbReference>
<dbReference type="GO" id="GO:0055085">
    <property type="term" value="P:transmembrane transport"/>
    <property type="evidence" value="ECO:0007669"/>
    <property type="project" value="InterPro"/>
</dbReference>
<feature type="region of interest" description="Disordered" evidence="10">
    <location>
        <begin position="96"/>
        <end position="132"/>
    </location>
</feature>
<evidence type="ECO:0000256" key="9">
    <source>
        <dbReference type="ARBA" id="ARBA00023136"/>
    </source>
</evidence>
<dbReference type="InterPro" id="IPR006260">
    <property type="entry name" value="TonB/TolA_C"/>
</dbReference>
<comment type="similarity">
    <text evidence="2">Belongs to the TonB family.</text>
</comment>
<dbReference type="GO" id="GO:0031992">
    <property type="term" value="F:energy transducer activity"/>
    <property type="evidence" value="ECO:0007669"/>
    <property type="project" value="TreeGrafter"/>
</dbReference>
<evidence type="ECO:0000256" key="8">
    <source>
        <dbReference type="ARBA" id="ARBA00022989"/>
    </source>
</evidence>
<organism evidence="13 14">
    <name type="scientific">Allochromatium warmingii</name>
    <name type="common">Chromatium warmingii</name>
    <dbReference type="NCBI Taxonomy" id="61595"/>
    <lineage>
        <taxon>Bacteria</taxon>
        <taxon>Pseudomonadati</taxon>
        <taxon>Pseudomonadota</taxon>
        <taxon>Gammaproteobacteria</taxon>
        <taxon>Chromatiales</taxon>
        <taxon>Chromatiaceae</taxon>
        <taxon>Allochromatium</taxon>
    </lineage>
</organism>
<evidence type="ECO:0000256" key="6">
    <source>
        <dbReference type="ARBA" id="ARBA00022692"/>
    </source>
</evidence>
<evidence type="ECO:0000256" key="7">
    <source>
        <dbReference type="ARBA" id="ARBA00022927"/>
    </source>
</evidence>
<feature type="transmembrane region" description="Helical" evidence="11">
    <location>
        <begin position="32"/>
        <end position="54"/>
    </location>
</feature>
<dbReference type="PANTHER" id="PTHR33446">
    <property type="entry name" value="PROTEIN TONB-RELATED"/>
    <property type="match status" value="1"/>
</dbReference>
<dbReference type="PROSITE" id="PS52015">
    <property type="entry name" value="TONB_CTD"/>
    <property type="match status" value="1"/>
</dbReference>
<feature type="domain" description="TonB C-terminal" evidence="12">
    <location>
        <begin position="241"/>
        <end position="340"/>
    </location>
</feature>
<evidence type="ECO:0000256" key="11">
    <source>
        <dbReference type="SAM" id="Phobius"/>
    </source>
</evidence>
<gene>
    <name evidence="13" type="ORF">SAMN05421644_1436</name>
</gene>
<keyword evidence="8 11" id="KW-1133">Transmembrane helix</keyword>
<proteinExistence type="inferred from homology"/>
<dbReference type="NCBIfam" id="TIGR01352">
    <property type="entry name" value="tonB_Cterm"/>
    <property type="match status" value="1"/>
</dbReference>
<dbReference type="STRING" id="61595.SAMN05421644_1436"/>
<dbReference type="AlphaFoldDB" id="A0A1H3IF66"/>
<evidence type="ECO:0000256" key="1">
    <source>
        <dbReference type="ARBA" id="ARBA00004383"/>
    </source>
</evidence>
<dbReference type="PANTHER" id="PTHR33446:SF11">
    <property type="entry name" value="TONB3"/>
    <property type="match status" value="1"/>
</dbReference>
<protein>
    <submittedName>
        <fullName evidence="13">Protein TonB</fullName>
    </submittedName>
</protein>
<keyword evidence="9 11" id="KW-0472">Membrane</keyword>
<dbReference type="EMBL" id="FNOW01000043">
    <property type="protein sequence ID" value="SDY26272.1"/>
    <property type="molecule type" value="Genomic_DNA"/>
</dbReference>
<dbReference type="Gene3D" id="3.30.1150.10">
    <property type="match status" value="1"/>
</dbReference>
<keyword evidence="4" id="KW-1003">Cell membrane</keyword>
<dbReference type="RefSeq" id="WP_091334820.1">
    <property type="nucleotide sequence ID" value="NZ_FNOW01000043.1"/>
</dbReference>
<keyword evidence="3" id="KW-0813">Transport</keyword>
<evidence type="ECO:0000256" key="4">
    <source>
        <dbReference type="ARBA" id="ARBA00022475"/>
    </source>
</evidence>
<sequence length="341" mass="35829">MTAASSSAALELELELPSVLVSPPTRAANATFIAAIAGASWLHLLLILVVSLVAPLPGPPPEAAIEVVLLKDLGASAAHPPAEAVLAQRDQIGESPLGDAAIPTFGDATQDPASDARPESDQPTPDDAPLAAEVPAPVTPATEVPPHRDPLARPDALTVPLRQPPLAPILATEAEAPPRPLIDPFAPRPTAVDAAQILASQGLEVARLTSSYTANATTGAKRARRKSISASTREFRYASYLGAWAQKVERIGTLNYPAAAREQRLYGSLILHVAVRADGSVESIRVVRSSGSDVLDEAAIQIVELAAPFSPFPPDIAADTDVLDIVRTWQFTQDDVLGWER</sequence>
<dbReference type="Pfam" id="PF03544">
    <property type="entry name" value="TonB_C"/>
    <property type="match status" value="1"/>
</dbReference>
<evidence type="ECO:0000259" key="12">
    <source>
        <dbReference type="PROSITE" id="PS52015"/>
    </source>
</evidence>
<comment type="subcellular location">
    <subcellularLocation>
        <location evidence="1">Cell inner membrane</location>
        <topology evidence="1">Single-pass membrane protein</topology>
        <orientation evidence="1">Periplasmic side</orientation>
    </subcellularLocation>
</comment>
<evidence type="ECO:0000256" key="10">
    <source>
        <dbReference type="SAM" id="MobiDB-lite"/>
    </source>
</evidence>
<evidence type="ECO:0000256" key="3">
    <source>
        <dbReference type="ARBA" id="ARBA00022448"/>
    </source>
</evidence>
<reference evidence="14" key="1">
    <citation type="submission" date="2016-10" db="EMBL/GenBank/DDBJ databases">
        <authorList>
            <person name="Varghese N."/>
            <person name="Submissions S."/>
        </authorList>
    </citation>
    <scope>NUCLEOTIDE SEQUENCE [LARGE SCALE GENOMIC DNA]</scope>
    <source>
        <strain evidence="14">DSM 173</strain>
    </source>
</reference>
<evidence type="ECO:0000313" key="14">
    <source>
        <dbReference type="Proteomes" id="UP000198672"/>
    </source>
</evidence>
<accession>A0A1H3IF66</accession>
<dbReference type="SUPFAM" id="SSF74653">
    <property type="entry name" value="TolA/TonB C-terminal domain"/>
    <property type="match status" value="1"/>
</dbReference>
<dbReference type="Proteomes" id="UP000198672">
    <property type="component" value="Unassembled WGS sequence"/>
</dbReference>
<evidence type="ECO:0000256" key="5">
    <source>
        <dbReference type="ARBA" id="ARBA00022519"/>
    </source>
</evidence>
<dbReference type="InterPro" id="IPR051045">
    <property type="entry name" value="TonB-dependent_transducer"/>
</dbReference>
<dbReference type="OrthoDB" id="9803361at2"/>
<evidence type="ECO:0000313" key="13">
    <source>
        <dbReference type="EMBL" id="SDY26272.1"/>
    </source>
</evidence>
<dbReference type="GO" id="GO:0015031">
    <property type="term" value="P:protein transport"/>
    <property type="evidence" value="ECO:0007669"/>
    <property type="project" value="UniProtKB-KW"/>
</dbReference>
<name>A0A1H3IF66_ALLWA</name>
<evidence type="ECO:0000256" key="2">
    <source>
        <dbReference type="ARBA" id="ARBA00006555"/>
    </source>
</evidence>
<keyword evidence="7" id="KW-0653">Protein transport</keyword>
<keyword evidence="6 11" id="KW-0812">Transmembrane</keyword>
<dbReference type="InterPro" id="IPR037682">
    <property type="entry name" value="TonB_C"/>
</dbReference>
<keyword evidence="5" id="KW-0997">Cell inner membrane</keyword>
<keyword evidence="14" id="KW-1185">Reference proteome</keyword>